<keyword evidence="4" id="KW-1185">Reference proteome</keyword>
<dbReference type="SUPFAM" id="SSF81383">
    <property type="entry name" value="F-box domain"/>
    <property type="match status" value="1"/>
</dbReference>
<dbReference type="Pfam" id="PF00646">
    <property type="entry name" value="F-box"/>
    <property type="match status" value="1"/>
</dbReference>
<dbReference type="PANTHER" id="PTHR34223">
    <property type="entry name" value="OS11G0201299 PROTEIN"/>
    <property type="match status" value="1"/>
</dbReference>
<protein>
    <recommendedName>
        <fullName evidence="2">F-box domain-containing protein</fullName>
    </recommendedName>
</protein>
<evidence type="ECO:0000259" key="2">
    <source>
        <dbReference type="Pfam" id="PF00646"/>
    </source>
</evidence>
<dbReference type="Proteomes" id="UP001231189">
    <property type="component" value="Unassembled WGS sequence"/>
</dbReference>
<sequence length="709" mass="81142">MYSPSTTAMFQEGAYVQPSRFTPSPPELDIGGGGRSRAPRRSCDEGRSRSVPVRQAVEEQEDEEQGETTQADVNLSKGKKKRKKDSPPAEPRIKWTSKEEECLAEAWMTVSMNGIIGANQSFDTYWLRVKQAYEERKLVDPYFNKTNMNVYRGEKAMATHWGIMQTACSKWHGIREEVEKRPISGHDLEQKLGCSGAGNLFDGMADPRCGNQESISGWQRRPHRRPPDALLQQILSSLPSRDAVRTCVLATRWRNLWKSVPSLRINTAGERYGSAHALSKFVNHLLLLRDRTPLLECEINSHDSYRNGGSDEAFRYIELWLRYALSCQVRVLRVDVRQDRRLCLSSMALLGQHLTRLEVSFIEIEGTSLDYSSCPALKVLKLEHCAIDAERISSQSLSHLIIYDVVFWSDGRTRISAPSLITLQLDEFAGHTPLLEPMPSLVRAFLRFEENCDDYCENDNYFGDCDSESCDGCSYSKFYDKDDCVLLKGLSGTVNLELISPSYLFIGRMDFKWRVMFSQLKTLLLSDWCVAADFSGLIYFVQHSPILERLTLQLECYEEEITIKKEESYNPRSRFLVSEHLKVVEINCRKEDETIHHIVKILGTHGVPPECINIKSNFRGLERKFQFRAREVVPLARKEPSWIGCTLFVPCVYMRFICRAAAEKCQASSMVDEEIQYLRVPMGHENEFFEDFVKSHDALPSGPYVFPNE</sequence>
<dbReference type="InterPro" id="IPR053781">
    <property type="entry name" value="F-box_AtFBL13-like"/>
</dbReference>
<comment type="caution">
    <text evidence="3">The sequence shown here is derived from an EMBL/GenBank/DDBJ whole genome shotgun (WGS) entry which is preliminary data.</text>
</comment>
<dbReference type="InterPro" id="IPR001810">
    <property type="entry name" value="F-box_dom"/>
</dbReference>
<accession>A0AAD8W7V9</accession>
<dbReference type="PANTHER" id="PTHR34223:SF64">
    <property type="entry name" value="OS11G0201299 PROTEIN"/>
    <property type="match status" value="1"/>
</dbReference>
<dbReference type="CDD" id="cd22160">
    <property type="entry name" value="F-box_AtFBL13-like"/>
    <property type="match status" value="1"/>
</dbReference>
<reference evidence="3" key="1">
    <citation type="submission" date="2023-07" db="EMBL/GenBank/DDBJ databases">
        <title>A chromosome-level genome assembly of Lolium multiflorum.</title>
        <authorList>
            <person name="Chen Y."/>
            <person name="Copetti D."/>
            <person name="Kolliker R."/>
            <person name="Studer B."/>
        </authorList>
    </citation>
    <scope>NUCLEOTIDE SEQUENCE</scope>
    <source>
        <strain evidence="3">02402/16</strain>
        <tissue evidence="3">Leaf</tissue>
    </source>
</reference>
<organism evidence="3 4">
    <name type="scientific">Lolium multiflorum</name>
    <name type="common">Italian ryegrass</name>
    <name type="synonym">Lolium perenne subsp. multiflorum</name>
    <dbReference type="NCBI Taxonomy" id="4521"/>
    <lineage>
        <taxon>Eukaryota</taxon>
        <taxon>Viridiplantae</taxon>
        <taxon>Streptophyta</taxon>
        <taxon>Embryophyta</taxon>
        <taxon>Tracheophyta</taxon>
        <taxon>Spermatophyta</taxon>
        <taxon>Magnoliopsida</taxon>
        <taxon>Liliopsida</taxon>
        <taxon>Poales</taxon>
        <taxon>Poaceae</taxon>
        <taxon>BOP clade</taxon>
        <taxon>Pooideae</taxon>
        <taxon>Poodae</taxon>
        <taxon>Poeae</taxon>
        <taxon>Poeae Chloroplast Group 2 (Poeae type)</taxon>
        <taxon>Loliodinae</taxon>
        <taxon>Loliinae</taxon>
        <taxon>Lolium</taxon>
    </lineage>
</organism>
<gene>
    <name evidence="3" type="ORF">QYE76_064353</name>
</gene>
<feature type="region of interest" description="Disordered" evidence="1">
    <location>
        <begin position="1"/>
        <end position="96"/>
    </location>
</feature>
<dbReference type="InterPro" id="IPR053197">
    <property type="entry name" value="F-box_SCFL_complex_component"/>
</dbReference>
<dbReference type="EMBL" id="JAUUTY010000004">
    <property type="protein sequence ID" value="KAK1646548.1"/>
    <property type="molecule type" value="Genomic_DNA"/>
</dbReference>
<dbReference type="InterPro" id="IPR036047">
    <property type="entry name" value="F-box-like_dom_sf"/>
</dbReference>
<evidence type="ECO:0000313" key="3">
    <source>
        <dbReference type="EMBL" id="KAK1646548.1"/>
    </source>
</evidence>
<evidence type="ECO:0000313" key="4">
    <source>
        <dbReference type="Proteomes" id="UP001231189"/>
    </source>
</evidence>
<feature type="domain" description="F-box" evidence="2">
    <location>
        <begin position="227"/>
        <end position="263"/>
    </location>
</feature>
<dbReference type="AlphaFoldDB" id="A0AAD8W7V9"/>
<proteinExistence type="predicted"/>
<dbReference type="Gene3D" id="1.20.1280.50">
    <property type="match status" value="1"/>
</dbReference>
<dbReference type="SUPFAM" id="SSF52047">
    <property type="entry name" value="RNI-like"/>
    <property type="match status" value="1"/>
</dbReference>
<feature type="compositionally biased region" description="Basic and acidic residues" evidence="1">
    <location>
        <begin position="85"/>
        <end position="96"/>
    </location>
</feature>
<name>A0AAD8W7V9_LOLMU</name>
<evidence type="ECO:0000256" key="1">
    <source>
        <dbReference type="SAM" id="MobiDB-lite"/>
    </source>
</evidence>